<dbReference type="OrthoDB" id="557705at2"/>
<keyword evidence="1" id="KW-0812">Transmembrane</keyword>
<evidence type="ECO:0000313" key="4">
    <source>
        <dbReference type="Proteomes" id="UP000297706"/>
    </source>
</evidence>
<comment type="caution">
    <text evidence="3">The sequence shown here is derived from an EMBL/GenBank/DDBJ whole genome shotgun (WGS) entry which is preliminary data.</text>
</comment>
<proteinExistence type="predicted"/>
<dbReference type="GO" id="GO:0071949">
    <property type="term" value="F:FAD binding"/>
    <property type="evidence" value="ECO:0007669"/>
    <property type="project" value="InterPro"/>
</dbReference>
<dbReference type="Gene3D" id="3.30.70.100">
    <property type="match status" value="1"/>
</dbReference>
<dbReference type="GO" id="GO:0009882">
    <property type="term" value="F:blue light photoreceptor activity"/>
    <property type="evidence" value="ECO:0007669"/>
    <property type="project" value="InterPro"/>
</dbReference>
<dbReference type="InterPro" id="IPR007024">
    <property type="entry name" value="BLUF_domain"/>
</dbReference>
<dbReference type="Pfam" id="PF04940">
    <property type="entry name" value="BLUF"/>
    <property type="match status" value="1"/>
</dbReference>
<keyword evidence="4" id="KW-1185">Reference proteome</keyword>
<dbReference type="SMART" id="SM01034">
    <property type="entry name" value="BLUF"/>
    <property type="match status" value="1"/>
</dbReference>
<evidence type="ECO:0000259" key="2">
    <source>
        <dbReference type="PROSITE" id="PS50925"/>
    </source>
</evidence>
<evidence type="ECO:0000256" key="1">
    <source>
        <dbReference type="SAM" id="Phobius"/>
    </source>
</evidence>
<feature type="transmembrane region" description="Helical" evidence="1">
    <location>
        <begin position="169"/>
        <end position="191"/>
    </location>
</feature>
<evidence type="ECO:0000313" key="3">
    <source>
        <dbReference type="EMBL" id="TFW71112.1"/>
    </source>
</evidence>
<dbReference type="SUPFAM" id="SSF54975">
    <property type="entry name" value="Acylphosphatase/BLUF domain-like"/>
    <property type="match status" value="1"/>
</dbReference>
<dbReference type="InterPro" id="IPR036046">
    <property type="entry name" value="Acylphosphatase-like_dom_sf"/>
</dbReference>
<dbReference type="Proteomes" id="UP000297706">
    <property type="component" value="Unassembled WGS sequence"/>
</dbReference>
<dbReference type="EMBL" id="PQVH01000009">
    <property type="protein sequence ID" value="TFW71112.1"/>
    <property type="molecule type" value="Genomic_DNA"/>
</dbReference>
<keyword evidence="1" id="KW-1133">Transmembrane helix</keyword>
<protein>
    <submittedName>
        <fullName evidence="3">Blue light sensor protein</fullName>
    </submittedName>
</protein>
<gene>
    <name evidence="3" type="ORF">C3Y98_07505</name>
</gene>
<organism evidence="3 4">
    <name type="scientific">Methylotenera oryzisoli</name>
    <dbReference type="NCBI Taxonomy" id="2080758"/>
    <lineage>
        <taxon>Bacteria</taxon>
        <taxon>Pseudomonadati</taxon>
        <taxon>Pseudomonadota</taxon>
        <taxon>Betaproteobacteria</taxon>
        <taxon>Nitrosomonadales</taxon>
        <taxon>Methylophilaceae</taxon>
        <taxon>Methylotenera</taxon>
    </lineage>
</organism>
<accession>A0A4Y9VR89</accession>
<feature type="domain" description="BLUF" evidence="2">
    <location>
        <begin position="4"/>
        <end position="101"/>
    </location>
</feature>
<reference evidence="3 4" key="1">
    <citation type="submission" date="2018-02" db="EMBL/GenBank/DDBJ databases">
        <title>A novel lanthanide dependent methylotroph, Methylotenera sp. La3113.</title>
        <authorList>
            <person name="Lv H."/>
            <person name="Tani A."/>
        </authorList>
    </citation>
    <scope>NUCLEOTIDE SEQUENCE [LARGE SCALE GENOMIC DNA]</scope>
    <source>
        <strain evidence="3 4">La3113</strain>
    </source>
</reference>
<dbReference type="AlphaFoldDB" id="A0A4Y9VR89"/>
<keyword evidence="1" id="KW-0472">Membrane</keyword>
<sequence length="195" mass="21808">MGKLVQIIYISRSTFESADKVNKIEPSVVRILAKSRINNRKNGLVGVMYFGDGAFFQCLEGDEDAINTLFAKIEKDPRHKDLKLISRKPISKLSFPDWAMKYAPLDEKMGKFLKENGYQTFDPYAFVPAMTEKVLGLLIDAYDPTIALESDTTSVTQPATSQLNGYKKLIMLALFFSISAFAFSVVALMTVRGTI</sequence>
<dbReference type="PROSITE" id="PS50925">
    <property type="entry name" value="BLUF"/>
    <property type="match status" value="1"/>
</dbReference>
<name>A0A4Y9VR89_9PROT</name>
<dbReference type="RefSeq" id="WP_135277806.1">
    <property type="nucleotide sequence ID" value="NZ_PQVH01000009.1"/>
</dbReference>